<dbReference type="VEuPathDB" id="MicrosporidiaDB:EDEG_01841"/>
<gene>
    <name evidence="1" type="ORF">EDEG_01841</name>
</gene>
<name>J9DMS1_EDHAE</name>
<keyword evidence="2" id="KW-1185">Reference proteome</keyword>
<dbReference type="Proteomes" id="UP000003163">
    <property type="component" value="Unassembled WGS sequence"/>
</dbReference>
<dbReference type="EMBL" id="AFBI03000029">
    <property type="protein sequence ID" value="EJW03870.1"/>
    <property type="molecule type" value="Genomic_DNA"/>
</dbReference>
<dbReference type="HOGENOM" id="CLU_2236541_0_0_1"/>
<proteinExistence type="predicted"/>
<accession>J9DMS1</accession>
<protein>
    <submittedName>
        <fullName evidence="1">Uncharacterized protein</fullName>
    </submittedName>
</protein>
<sequence>MYNLSIFFYVLKLFSAYEKSETTISDPSVENSITNPRIYSEGTSSRVKTGEFCNKQSNCSETTHFGCETLSALKKRMNKKETVEEIRIQDEAEIKKLEKEIEDLE</sequence>
<organism evidence="1 2">
    <name type="scientific">Edhazardia aedis (strain USNM 41457)</name>
    <name type="common">Microsporidian parasite</name>
    <dbReference type="NCBI Taxonomy" id="1003232"/>
    <lineage>
        <taxon>Eukaryota</taxon>
        <taxon>Fungi</taxon>
        <taxon>Fungi incertae sedis</taxon>
        <taxon>Microsporidia</taxon>
        <taxon>Edhazardia</taxon>
    </lineage>
</organism>
<comment type="caution">
    <text evidence="1">The sequence shown here is derived from an EMBL/GenBank/DDBJ whole genome shotgun (WGS) entry which is preliminary data.</text>
</comment>
<dbReference type="InParanoid" id="J9DMS1"/>
<evidence type="ECO:0000313" key="1">
    <source>
        <dbReference type="EMBL" id="EJW03870.1"/>
    </source>
</evidence>
<evidence type="ECO:0000313" key="2">
    <source>
        <dbReference type="Proteomes" id="UP000003163"/>
    </source>
</evidence>
<reference evidence="2" key="2">
    <citation type="submission" date="2015-07" db="EMBL/GenBank/DDBJ databases">
        <title>Contrasting host-pathogen interactions and genome evolution in two generalist and specialist microsporidian pathogens of mosquitoes.</title>
        <authorList>
            <consortium name="The Broad Institute Genomics Platform"/>
            <consortium name="The Broad Institute Genome Sequencing Center for Infectious Disease"/>
            <person name="Cuomo C.A."/>
            <person name="Sanscrainte N.D."/>
            <person name="Goldberg J.M."/>
            <person name="Heiman D."/>
            <person name="Young S."/>
            <person name="Zeng Q."/>
            <person name="Becnel J.J."/>
            <person name="Birren B.W."/>
        </authorList>
    </citation>
    <scope>NUCLEOTIDE SEQUENCE [LARGE SCALE GENOMIC DNA]</scope>
    <source>
        <strain evidence="2">USNM 41457</strain>
    </source>
</reference>
<dbReference type="AlphaFoldDB" id="J9DMS1"/>
<reference evidence="1 2" key="1">
    <citation type="submission" date="2011-08" db="EMBL/GenBank/DDBJ databases">
        <authorList>
            <person name="Liu Z.J."/>
            <person name="Shi F.L."/>
            <person name="Lu J.Q."/>
            <person name="Li M."/>
            <person name="Wang Z.L."/>
        </authorList>
    </citation>
    <scope>NUCLEOTIDE SEQUENCE [LARGE SCALE GENOMIC DNA]</scope>
    <source>
        <strain evidence="1 2">USNM 41457</strain>
    </source>
</reference>